<feature type="compositionally biased region" description="Polar residues" evidence="7">
    <location>
        <begin position="766"/>
        <end position="780"/>
    </location>
</feature>
<dbReference type="GO" id="GO:0005886">
    <property type="term" value="C:plasma membrane"/>
    <property type="evidence" value="ECO:0007669"/>
    <property type="project" value="UniProtKB-SubCell"/>
</dbReference>
<keyword evidence="3" id="KW-1003">Cell membrane</keyword>
<dbReference type="Gene3D" id="2.30.30.60">
    <property type="match status" value="1"/>
</dbReference>
<evidence type="ECO:0000259" key="9">
    <source>
        <dbReference type="Pfam" id="PF00924"/>
    </source>
</evidence>
<dbReference type="SUPFAM" id="SSF82689">
    <property type="entry name" value="Mechanosensitive channel protein MscS (YggB), C-terminal domain"/>
    <property type="match status" value="1"/>
</dbReference>
<keyword evidence="12" id="KW-1185">Reference proteome</keyword>
<feature type="domain" description="Mechanosensitive ion channel transmembrane helices 2/3" evidence="10">
    <location>
        <begin position="560"/>
        <end position="600"/>
    </location>
</feature>
<dbReference type="PANTHER" id="PTHR30460:SF0">
    <property type="entry name" value="MODERATE CONDUCTANCE MECHANOSENSITIVE CHANNEL YBIO"/>
    <property type="match status" value="1"/>
</dbReference>
<name>A0A1H7E6R5_9BURK</name>
<dbReference type="OrthoDB" id="6500477at2"/>
<dbReference type="InterPro" id="IPR023408">
    <property type="entry name" value="MscS_beta-dom_sf"/>
</dbReference>
<evidence type="ECO:0000256" key="7">
    <source>
        <dbReference type="SAM" id="MobiDB-lite"/>
    </source>
</evidence>
<dbReference type="EMBL" id="FNYE01000045">
    <property type="protein sequence ID" value="SEK09578.1"/>
    <property type="molecule type" value="Genomic_DNA"/>
</dbReference>
<dbReference type="SUPFAM" id="SSF82861">
    <property type="entry name" value="Mechanosensitive channel protein MscS (YggB), transmembrane region"/>
    <property type="match status" value="1"/>
</dbReference>
<dbReference type="GO" id="GO:0008381">
    <property type="term" value="F:mechanosensitive monoatomic ion channel activity"/>
    <property type="evidence" value="ECO:0007669"/>
    <property type="project" value="InterPro"/>
</dbReference>
<dbReference type="SUPFAM" id="SSF50182">
    <property type="entry name" value="Sm-like ribonucleoproteins"/>
    <property type="match status" value="1"/>
</dbReference>
<dbReference type="Proteomes" id="UP000198866">
    <property type="component" value="Unassembled WGS sequence"/>
</dbReference>
<feature type="transmembrane region" description="Helical" evidence="8">
    <location>
        <begin position="35"/>
        <end position="57"/>
    </location>
</feature>
<feature type="region of interest" description="Disordered" evidence="7">
    <location>
        <begin position="766"/>
        <end position="845"/>
    </location>
</feature>
<evidence type="ECO:0000256" key="8">
    <source>
        <dbReference type="SAM" id="Phobius"/>
    </source>
</evidence>
<feature type="transmembrane region" description="Helical" evidence="8">
    <location>
        <begin position="584"/>
        <end position="603"/>
    </location>
</feature>
<dbReference type="PANTHER" id="PTHR30460">
    <property type="entry name" value="MODERATE CONDUCTANCE MECHANOSENSITIVE CHANNEL YBIO"/>
    <property type="match status" value="1"/>
</dbReference>
<proteinExistence type="inferred from homology"/>
<keyword evidence="5 8" id="KW-1133">Transmembrane helix</keyword>
<feature type="transmembrane region" description="Helical" evidence="8">
    <location>
        <begin position="235"/>
        <end position="258"/>
    </location>
</feature>
<dbReference type="Pfam" id="PF21088">
    <property type="entry name" value="MS_channel_1st"/>
    <property type="match status" value="1"/>
</dbReference>
<feature type="compositionally biased region" description="Polar residues" evidence="7">
    <location>
        <begin position="823"/>
        <end position="833"/>
    </location>
</feature>
<feature type="transmembrane region" description="Helical" evidence="8">
    <location>
        <begin position="556"/>
        <end position="578"/>
    </location>
</feature>
<feature type="transmembrane region" description="Helical" evidence="8">
    <location>
        <begin position="385"/>
        <end position="413"/>
    </location>
</feature>
<sequence>MLSSPPTSLALLSAGSRTPTVPTVRLVARRAMRYAHAWLVATGIVLLFATSIVPAAAGPLPAGLQTIVNTATGASAQSASAAQTASAPTPASQAEMTRSLNILIGTLDNDTQRKALVDQLKGLRDATQGVAPAPRAQTNSDLLGAIASGIASVETNLNGGQTPLHFWAARFSGAANDLRMIFAGSRGESFGEVLVGMVSTLAGWGACAGLLIYLQRRVLARYGQDLALESNPTSIDLLIFALRQSGPWIVAFVAVLVFVRGMPDALGRTLGLVIAYAIVAGSIFSVICLIVFSVFNTAHRRVAVHRLLARSLWPLFAIGACAALGDAAANTDVTHLLGANFAGLISSLANLAAAVLCGFFAIAYRRPVTHLIRNRPYSRRRDHKLATESLDILASLWHIPILLIAIASVVAIIDGRGEEGNVLRPSLLSALLLVLTLFVSALLLHLTRRRETRAQRRAPHLMRLLRFASTLLVLLMWLAYIRFEMELWSGPIARLIKHSAMTPGFRHALIAVVATVFGAWFMWILIDTVILEALGPSSSRNKALDPGVRARTMLPLVRNAIFVTVASLAAIIAAASLGINLTPLLAGAGVIGLAVGFGAKSLVTDLITGLFIIIEETISVGDWIDVDGGHAGTVMDLTIRTVRLRDGQGAVHTIPFSQIKIVKNLSRDFANAIFEVRVPFSADIDEVTRMIAEVGADLIDDFRFRNEILGPVEVWGLDRFDTNCIVVKGQIKTRPLQQWSVARAFNARLKLKMDAAGIEIPLPQMQLHTSPNERNVSPQTDDLAHRENRQTMDTGSVARRSPDIAVPQELRVLQEPTLAESPVGQTASTSQAGSAGDDSVRKRGE</sequence>
<comment type="subcellular location">
    <subcellularLocation>
        <location evidence="1">Cell membrane</location>
        <topology evidence="1">Multi-pass membrane protein</topology>
    </subcellularLocation>
</comment>
<evidence type="ECO:0000256" key="4">
    <source>
        <dbReference type="ARBA" id="ARBA00022692"/>
    </source>
</evidence>
<keyword evidence="6 8" id="KW-0472">Membrane</keyword>
<accession>A0A1H7E6R5</accession>
<organism evidence="11 12">
    <name type="scientific">Paraburkholderia diazotrophica</name>
    <dbReference type="NCBI Taxonomy" id="667676"/>
    <lineage>
        <taxon>Bacteria</taxon>
        <taxon>Pseudomonadati</taxon>
        <taxon>Pseudomonadota</taxon>
        <taxon>Betaproteobacteria</taxon>
        <taxon>Burkholderiales</taxon>
        <taxon>Burkholderiaceae</taxon>
        <taxon>Paraburkholderia</taxon>
    </lineage>
</organism>
<protein>
    <submittedName>
        <fullName evidence="11">Small conductance mechanosensitive channel</fullName>
    </submittedName>
</protein>
<comment type="similarity">
    <text evidence="2">Belongs to the MscS (TC 1.A.23) family.</text>
</comment>
<dbReference type="InterPro" id="IPR011014">
    <property type="entry name" value="MscS_channel_TM-2"/>
</dbReference>
<dbReference type="InterPro" id="IPR006685">
    <property type="entry name" value="MscS_channel_2nd"/>
</dbReference>
<feature type="transmembrane region" description="Helical" evidence="8">
    <location>
        <begin position="508"/>
        <end position="535"/>
    </location>
</feature>
<feature type="domain" description="Mechanosensitive ion channel MscS" evidence="9">
    <location>
        <begin position="602"/>
        <end position="667"/>
    </location>
</feature>
<evidence type="ECO:0000256" key="1">
    <source>
        <dbReference type="ARBA" id="ARBA00004651"/>
    </source>
</evidence>
<feature type="transmembrane region" description="Helical" evidence="8">
    <location>
        <begin position="270"/>
        <end position="295"/>
    </location>
</feature>
<evidence type="ECO:0000256" key="3">
    <source>
        <dbReference type="ARBA" id="ARBA00022475"/>
    </source>
</evidence>
<feature type="transmembrane region" description="Helical" evidence="8">
    <location>
        <begin position="307"/>
        <end position="329"/>
    </location>
</feature>
<feature type="transmembrane region" description="Helical" evidence="8">
    <location>
        <begin position="425"/>
        <end position="444"/>
    </location>
</feature>
<dbReference type="InterPro" id="IPR010920">
    <property type="entry name" value="LSM_dom_sf"/>
</dbReference>
<feature type="transmembrane region" description="Helical" evidence="8">
    <location>
        <begin position="193"/>
        <end position="214"/>
    </location>
</feature>
<reference evidence="12" key="1">
    <citation type="submission" date="2016-10" db="EMBL/GenBank/DDBJ databases">
        <authorList>
            <person name="Varghese N."/>
            <person name="Submissions S."/>
        </authorList>
    </citation>
    <scope>NUCLEOTIDE SEQUENCE [LARGE SCALE GENOMIC DNA]</scope>
    <source>
        <strain evidence="12">LMG 26031</strain>
    </source>
</reference>
<evidence type="ECO:0000313" key="12">
    <source>
        <dbReference type="Proteomes" id="UP000198866"/>
    </source>
</evidence>
<dbReference type="Gene3D" id="3.30.70.100">
    <property type="match status" value="1"/>
</dbReference>
<evidence type="ECO:0000313" key="11">
    <source>
        <dbReference type="EMBL" id="SEK09578.1"/>
    </source>
</evidence>
<evidence type="ECO:0000259" key="10">
    <source>
        <dbReference type="Pfam" id="PF21088"/>
    </source>
</evidence>
<dbReference type="InterPro" id="IPR045276">
    <property type="entry name" value="YbiO_bact"/>
</dbReference>
<evidence type="ECO:0000256" key="6">
    <source>
        <dbReference type="ARBA" id="ARBA00023136"/>
    </source>
</evidence>
<dbReference type="AlphaFoldDB" id="A0A1H7E6R5"/>
<feature type="transmembrane region" description="Helical" evidence="8">
    <location>
        <begin position="464"/>
        <end position="483"/>
    </location>
</feature>
<dbReference type="InterPro" id="IPR011066">
    <property type="entry name" value="MscS_channel_C_sf"/>
</dbReference>
<dbReference type="STRING" id="667676.SAMN05192539_10459"/>
<keyword evidence="4 8" id="KW-0812">Transmembrane</keyword>
<dbReference type="InterPro" id="IPR049142">
    <property type="entry name" value="MS_channel_1st"/>
</dbReference>
<evidence type="ECO:0000256" key="2">
    <source>
        <dbReference type="ARBA" id="ARBA00008017"/>
    </source>
</evidence>
<gene>
    <name evidence="11" type="ORF">SAMN05192539_10459</name>
</gene>
<dbReference type="Pfam" id="PF00924">
    <property type="entry name" value="MS_channel_2nd"/>
    <property type="match status" value="1"/>
</dbReference>
<feature type="transmembrane region" description="Helical" evidence="8">
    <location>
        <begin position="341"/>
        <end position="364"/>
    </location>
</feature>
<dbReference type="Gene3D" id="1.10.287.1260">
    <property type="match status" value="1"/>
</dbReference>
<evidence type="ECO:0000256" key="5">
    <source>
        <dbReference type="ARBA" id="ARBA00022989"/>
    </source>
</evidence>